<evidence type="ECO:0000313" key="3">
    <source>
        <dbReference type="EMBL" id="KAJ8353380.1"/>
    </source>
</evidence>
<proteinExistence type="predicted"/>
<feature type="region of interest" description="Disordered" evidence="1">
    <location>
        <begin position="242"/>
        <end position="279"/>
    </location>
</feature>
<organism evidence="3 4">
    <name type="scientific">Synaphobranchus kaupii</name>
    <name type="common">Kaup's arrowtooth eel</name>
    <dbReference type="NCBI Taxonomy" id="118154"/>
    <lineage>
        <taxon>Eukaryota</taxon>
        <taxon>Metazoa</taxon>
        <taxon>Chordata</taxon>
        <taxon>Craniata</taxon>
        <taxon>Vertebrata</taxon>
        <taxon>Euteleostomi</taxon>
        <taxon>Actinopterygii</taxon>
        <taxon>Neopterygii</taxon>
        <taxon>Teleostei</taxon>
        <taxon>Anguilliformes</taxon>
        <taxon>Synaphobranchidae</taxon>
        <taxon>Synaphobranchus</taxon>
    </lineage>
</organism>
<keyword evidence="4" id="KW-1185">Reference proteome</keyword>
<dbReference type="PANTHER" id="PTHR47595:SF1">
    <property type="entry name" value="MYB_SANT-LIKE DNA-BINDING DOMAIN-CONTAINING PROTEIN"/>
    <property type="match status" value="1"/>
</dbReference>
<feature type="compositionally biased region" description="Acidic residues" evidence="1">
    <location>
        <begin position="143"/>
        <end position="152"/>
    </location>
</feature>
<dbReference type="Proteomes" id="UP001152622">
    <property type="component" value="Chromosome 7"/>
</dbReference>
<dbReference type="EMBL" id="JAINUF010000007">
    <property type="protein sequence ID" value="KAJ8353380.1"/>
    <property type="molecule type" value="Genomic_DNA"/>
</dbReference>
<protein>
    <recommendedName>
        <fullName evidence="2">Myb/SANT-like DNA-binding domain-containing protein</fullName>
    </recommendedName>
</protein>
<evidence type="ECO:0000259" key="2">
    <source>
        <dbReference type="Pfam" id="PF13837"/>
    </source>
</evidence>
<sequence>MSNWSDSEIVELLIIRAEEEICRNLSGTVKDAVVYDKITTSLGARGIQRQKTQVISKLKYLRRQFLKMNDYHNTSGNDRVNWPYFQMCQAIWGNSHSARPVAITGSLTLNNVNEVEETPQSCPTLTSDANDANTNSTSRDGVDETGEDTEESAAERTIQPPRKKAKKSSKMDLISKSINTLVANMEKDRDQDNLRIQEQREYEESLRREAKVEEREERVMQMAMWKSMQESQTNMFRELLNRLPLPTPPQPFYPPFQQNQGPPPGCNTYSMQPYTPIQS</sequence>
<feature type="region of interest" description="Disordered" evidence="1">
    <location>
        <begin position="115"/>
        <end position="171"/>
    </location>
</feature>
<evidence type="ECO:0000313" key="4">
    <source>
        <dbReference type="Proteomes" id="UP001152622"/>
    </source>
</evidence>
<feature type="compositionally biased region" description="Pro residues" evidence="1">
    <location>
        <begin position="245"/>
        <end position="254"/>
    </location>
</feature>
<feature type="domain" description="Myb/SANT-like DNA-binding" evidence="2">
    <location>
        <begin position="3"/>
        <end position="89"/>
    </location>
</feature>
<feature type="compositionally biased region" description="Polar residues" evidence="1">
    <location>
        <begin position="267"/>
        <end position="279"/>
    </location>
</feature>
<dbReference type="InterPro" id="IPR044822">
    <property type="entry name" value="Myb_DNA-bind_4"/>
</dbReference>
<dbReference type="Gene3D" id="1.10.10.60">
    <property type="entry name" value="Homeodomain-like"/>
    <property type="match status" value="1"/>
</dbReference>
<evidence type="ECO:0000256" key="1">
    <source>
        <dbReference type="SAM" id="MobiDB-lite"/>
    </source>
</evidence>
<dbReference type="OrthoDB" id="691673at2759"/>
<name>A0A9Q1F8Q8_SYNKA</name>
<reference evidence="3" key="1">
    <citation type="journal article" date="2023" name="Science">
        <title>Genome structures resolve the early diversification of teleost fishes.</title>
        <authorList>
            <person name="Parey E."/>
            <person name="Louis A."/>
            <person name="Montfort J."/>
            <person name="Bouchez O."/>
            <person name="Roques C."/>
            <person name="Iampietro C."/>
            <person name="Lluch J."/>
            <person name="Castinel A."/>
            <person name="Donnadieu C."/>
            <person name="Desvignes T."/>
            <person name="Floi Bucao C."/>
            <person name="Jouanno E."/>
            <person name="Wen M."/>
            <person name="Mejri S."/>
            <person name="Dirks R."/>
            <person name="Jansen H."/>
            <person name="Henkel C."/>
            <person name="Chen W.J."/>
            <person name="Zahm M."/>
            <person name="Cabau C."/>
            <person name="Klopp C."/>
            <person name="Thompson A.W."/>
            <person name="Robinson-Rechavi M."/>
            <person name="Braasch I."/>
            <person name="Lecointre G."/>
            <person name="Bobe J."/>
            <person name="Postlethwait J.H."/>
            <person name="Berthelot C."/>
            <person name="Roest Crollius H."/>
            <person name="Guiguen Y."/>
        </authorList>
    </citation>
    <scope>NUCLEOTIDE SEQUENCE</scope>
    <source>
        <strain evidence="3">WJC10195</strain>
    </source>
</reference>
<gene>
    <name evidence="3" type="ORF">SKAU_G00209470</name>
</gene>
<dbReference type="PANTHER" id="PTHR47595">
    <property type="entry name" value="HEAT SHOCK 70 KDA PROTEIN 14"/>
    <property type="match status" value="1"/>
</dbReference>
<feature type="compositionally biased region" description="Polar residues" evidence="1">
    <location>
        <begin position="115"/>
        <end position="139"/>
    </location>
</feature>
<accession>A0A9Q1F8Q8</accession>
<dbReference type="Pfam" id="PF13837">
    <property type="entry name" value="Myb_DNA-bind_4"/>
    <property type="match status" value="1"/>
</dbReference>
<comment type="caution">
    <text evidence="3">The sequence shown here is derived from an EMBL/GenBank/DDBJ whole genome shotgun (WGS) entry which is preliminary data.</text>
</comment>
<dbReference type="AlphaFoldDB" id="A0A9Q1F8Q8"/>